<evidence type="ECO:0000313" key="1">
    <source>
        <dbReference type="EMBL" id="MPM57539.1"/>
    </source>
</evidence>
<accession>A0A645AWR0</accession>
<organism evidence="1">
    <name type="scientific">bioreactor metagenome</name>
    <dbReference type="NCBI Taxonomy" id="1076179"/>
    <lineage>
        <taxon>unclassified sequences</taxon>
        <taxon>metagenomes</taxon>
        <taxon>ecological metagenomes</taxon>
    </lineage>
</organism>
<proteinExistence type="predicted"/>
<protein>
    <submittedName>
        <fullName evidence="1">Uncharacterized protein</fullName>
    </submittedName>
</protein>
<reference evidence="1" key="1">
    <citation type="submission" date="2019-08" db="EMBL/GenBank/DDBJ databases">
        <authorList>
            <person name="Kucharzyk K."/>
            <person name="Murdoch R.W."/>
            <person name="Higgins S."/>
            <person name="Loffler F."/>
        </authorList>
    </citation>
    <scope>NUCLEOTIDE SEQUENCE</scope>
</reference>
<gene>
    <name evidence="1" type="ORF">SDC9_104361</name>
</gene>
<dbReference type="AlphaFoldDB" id="A0A645AWR0"/>
<name>A0A645AWR0_9ZZZZ</name>
<comment type="caution">
    <text evidence="1">The sequence shown here is derived from an EMBL/GenBank/DDBJ whole genome shotgun (WGS) entry which is preliminary data.</text>
</comment>
<dbReference type="EMBL" id="VSSQ01016325">
    <property type="protein sequence ID" value="MPM57539.1"/>
    <property type="molecule type" value="Genomic_DNA"/>
</dbReference>
<sequence length="197" mass="23033">MRFNLTLDRLKFLHEFFVNMQSSSRIQKDIIITVVFSNFQCFSCNIHRIGCPHFKNRNTCIRSHDLQLLNCRRSVNITGNQQRSVPLIFKHQRNFGTVCGFTGALQAAHHHHCRGMRCRIQTGFGAAHKLRQFFVDDFNNHLTRGQTFHHLSANRSFRDFIGEILCHFIVDVGFQKCQTHFTHRIFDIGFSKTAFAF</sequence>